<gene>
    <name evidence="2" type="ORF">ACA1_194900</name>
</gene>
<dbReference type="Proteomes" id="UP000011083">
    <property type="component" value="Unassembled WGS sequence"/>
</dbReference>
<feature type="transmembrane region" description="Helical" evidence="1">
    <location>
        <begin position="37"/>
        <end position="56"/>
    </location>
</feature>
<proteinExistence type="predicted"/>
<evidence type="ECO:0000256" key="1">
    <source>
        <dbReference type="SAM" id="Phobius"/>
    </source>
</evidence>
<dbReference type="VEuPathDB" id="AmoebaDB:ACA1_194900"/>
<reference evidence="2 3" key="1">
    <citation type="journal article" date="2013" name="Genome Biol.">
        <title>Genome of Acanthamoeba castellanii highlights extensive lateral gene transfer and early evolution of tyrosine kinase signaling.</title>
        <authorList>
            <person name="Clarke M."/>
            <person name="Lohan A.J."/>
            <person name="Liu B."/>
            <person name="Lagkouvardos I."/>
            <person name="Roy S."/>
            <person name="Zafar N."/>
            <person name="Bertelli C."/>
            <person name="Schilde C."/>
            <person name="Kianianmomeni A."/>
            <person name="Burglin T.R."/>
            <person name="Frech C."/>
            <person name="Turcotte B."/>
            <person name="Kopec K.O."/>
            <person name="Synnott J.M."/>
            <person name="Choo C."/>
            <person name="Paponov I."/>
            <person name="Finkler A."/>
            <person name="Soon Heng Tan C."/>
            <person name="Hutchins A.P."/>
            <person name="Weinmeier T."/>
            <person name="Rattei T."/>
            <person name="Chu J.S."/>
            <person name="Gimenez G."/>
            <person name="Irimia M."/>
            <person name="Rigden D.J."/>
            <person name="Fitzpatrick D.A."/>
            <person name="Lorenzo-Morales J."/>
            <person name="Bateman A."/>
            <person name="Chiu C.H."/>
            <person name="Tang P."/>
            <person name="Hegemann P."/>
            <person name="Fromm H."/>
            <person name="Raoult D."/>
            <person name="Greub G."/>
            <person name="Miranda-Saavedra D."/>
            <person name="Chen N."/>
            <person name="Nash P."/>
            <person name="Ginger M.L."/>
            <person name="Horn M."/>
            <person name="Schaap P."/>
            <person name="Caler L."/>
            <person name="Loftus B."/>
        </authorList>
    </citation>
    <scope>NUCLEOTIDE SEQUENCE [LARGE SCALE GENOMIC DNA]</scope>
    <source>
        <strain evidence="2 3">Neff</strain>
    </source>
</reference>
<name>L8H6P1_ACACF</name>
<dbReference type="GeneID" id="14921272"/>
<dbReference type="KEGG" id="acan:ACA1_194900"/>
<dbReference type="GO" id="GO:0016020">
    <property type="term" value="C:membrane"/>
    <property type="evidence" value="ECO:0007669"/>
    <property type="project" value="InterPro"/>
</dbReference>
<dbReference type="EMBL" id="KB007917">
    <property type="protein sequence ID" value="ELR20418.1"/>
    <property type="molecule type" value="Genomic_DNA"/>
</dbReference>
<dbReference type="AlphaFoldDB" id="L8H6P1"/>
<keyword evidence="3" id="KW-1185">Reference proteome</keyword>
<organism evidence="2 3">
    <name type="scientific">Acanthamoeba castellanii (strain ATCC 30010 / Neff)</name>
    <dbReference type="NCBI Taxonomy" id="1257118"/>
    <lineage>
        <taxon>Eukaryota</taxon>
        <taxon>Amoebozoa</taxon>
        <taxon>Discosea</taxon>
        <taxon>Longamoebia</taxon>
        <taxon>Centramoebida</taxon>
        <taxon>Acanthamoebidae</taxon>
        <taxon>Acanthamoeba</taxon>
    </lineage>
</organism>
<keyword evidence="1" id="KW-0812">Transmembrane</keyword>
<dbReference type="Pfam" id="PF03083">
    <property type="entry name" value="MtN3_slv"/>
    <property type="match status" value="1"/>
</dbReference>
<protein>
    <recommendedName>
        <fullName evidence="4">Sugar transporter SWEET1</fullName>
    </recommendedName>
</protein>
<dbReference type="OrthoDB" id="409725at2759"/>
<keyword evidence="1" id="KW-0472">Membrane</keyword>
<dbReference type="InterPro" id="IPR004316">
    <property type="entry name" value="SWEET_rpt"/>
</dbReference>
<evidence type="ECO:0000313" key="3">
    <source>
        <dbReference type="Proteomes" id="UP000011083"/>
    </source>
</evidence>
<keyword evidence="1" id="KW-1133">Transmembrane helix</keyword>
<accession>L8H6P1</accession>
<dbReference type="RefSeq" id="XP_004342936.1">
    <property type="nucleotide sequence ID" value="XM_004342887.1"/>
</dbReference>
<evidence type="ECO:0008006" key="4">
    <source>
        <dbReference type="Google" id="ProtNLM"/>
    </source>
</evidence>
<feature type="transmembrane region" description="Helical" evidence="1">
    <location>
        <begin position="6"/>
        <end position="25"/>
    </location>
</feature>
<dbReference type="Gene3D" id="1.20.1280.290">
    <property type="match status" value="1"/>
</dbReference>
<evidence type="ECO:0000313" key="2">
    <source>
        <dbReference type="EMBL" id="ELR20418.1"/>
    </source>
</evidence>
<sequence length="72" mass="8196">MTNTVGLVLSLYYVFTYFSVAKLSERWTVVRTRSTRTMSFPLSIMSCLVTLSWTAYGLHVADNFIFYPNAVG</sequence>